<feature type="compositionally biased region" description="Low complexity" evidence="11">
    <location>
        <begin position="16"/>
        <end position="32"/>
    </location>
</feature>
<dbReference type="InterPro" id="IPR000086">
    <property type="entry name" value="NUDIX_hydrolase_dom"/>
</dbReference>
<comment type="cofactor">
    <cofactor evidence="1">
        <name>Mg(2+)</name>
        <dbReference type="ChEBI" id="CHEBI:18420"/>
    </cofactor>
</comment>
<comment type="catalytic activity">
    <reaction evidence="9">
        <text>a 5'-end NAD(+)-phospho-ribonucleoside in mRNA + H2O = a 5'-end phospho-adenosine-phospho-ribonucleoside in mRNA + beta-nicotinamide D-ribonucleotide + 2 H(+)</text>
        <dbReference type="Rhea" id="RHEA:60876"/>
        <dbReference type="Rhea" id="RHEA-COMP:15698"/>
        <dbReference type="Rhea" id="RHEA-COMP:15719"/>
        <dbReference type="ChEBI" id="CHEBI:14649"/>
        <dbReference type="ChEBI" id="CHEBI:15377"/>
        <dbReference type="ChEBI" id="CHEBI:15378"/>
        <dbReference type="ChEBI" id="CHEBI:144029"/>
        <dbReference type="ChEBI" id="CHEBI:144051"/>
    </reaction>
    <physiologicalReaction direction="left-to-right" evidence="9">
        <dbReference type="Rhea" id="RHEA:60877"/>
    </physiologicalReaction>
</comment>
<keyword evidence="5" id="KW-0479">Metal-binding</keyword>
<evidence type="ECO:0000256" key="5">
    <source>
        <dbReference type="ARBA" id="ARBA00022723"/>
    </source>
</evidence>
<dbReference type="EC" id="3.6.1.22" evidence="4"/>
<evidence type="ECO:0000256" key="11">
    <source>
        <dbReference type="SAM" id="MobiDB-lite"/>
    </source>
</evidence>
<dbReference type="PROSITE" id="PS00893">
    <property type="entry name" value="NUDIX_BOX"/>
    <property type="match status" value="1"/>
</dbReference>
<keyword evidence="6 10" id="KW-0378">Hydrolase</keyword>
<name>A0ABU9X037_9MICC</name>
<dbReference type="NCBIfam" id="NF001299">
    <property type="entry name" value="PRK00241.1"/>
    <property type="match status" value="1"/>
</dbReference>
<protein>
    <recommendedName>
        <fullName evidence="4">NAD(+) diphosphatase</fullName>
        <ecNumber evidence="4">3.6.1.22</ecNumber>
    </recommendedName>
</protein>
<evidence type="ECO:0000256" key="3">
    <source>
        <dbReference type="ARBA" id="ARBA00009595"/>
    </source>
</evidence>
<evidence type="ECO:0000259" key="12">
    <source>
        <dbReference type="PROSITE" id="PS51462"/>
    </source>
</evidence>
<sequence length="368" mass="38707">MTSGSLPARSAADVKTATAGAPAGGAAAVPGREAGRLSPTLLPVAPSPIDRRSEERADAGFLASLLRQPGTLAVLVSQRRAAFTGDRLAFIPVRLVPAHWLDGLVVYLGRLGEAPRGRATADAGPGADVVLVVLPEPVEPVAGVMSEAAGEGAELLDAETHWAGFREAGAHLDAVEAALLVEATAISNWHEGHVRCPRCGAPTEVVHSGWVRRCPEDGTEHFPRTDPAIIVTVVGPDGRLLLGTGAQMRSTMYSTLAGFVEPGESLEQAVVREIAEEVGVHVTDCQYLGSQPWPFPASLMLGFTARTTDSDAAPDGTEVVRARWFERDELQSAVLAGEVTLPSRLSIARALIEHWFGGVLAEPAGERR</sequence>
<evidence type="ECO:0000256" key="7">
    <source>
        <dbReference type="ARBA" id="ARBA00022842"/>
    </source>
</evidence>
<evidence type="ECO:0000256" key="9">
    <source>
        <dbReference type="ARBA" id="ARBA00023679"/>
    </source>
</evidence>
<evidence type="ECO:0000256" key="8">
    <source>
        <dbReference type="ARBA" id="ARBA00023027"/>
    </source>
</evidence>
<dbReference type="InterPro" id="IPR050241">
    <property type="entry name" value="NAD-cap_RNA_hydrolase_NudC"/>
</dbReference>
<dbReference type="Gene3D" id="3.90.79.20">
    <property type="match status" value="1"/>
</dbReference>
<dbReference type="PANTHER" id="PTHR42904">
    <property type="entry name" value="NUDIX HYDROLASE, NUDC SUBFAMILY"/>
    <property type="match status" value="1"/>
</dbReference>
<reference evidence="13 14" key="1">
    <citation type="submission" date="2024-05" db="EMBL/GenBank/DDBJ databases">
        <title>Sinomonas sp. nov., isolated from a waste landfill.</title>
        <authorList>
            <person name="Zhao Y."/>
        </authorList>
    </citation>
    <scope>NUCLEOTIDE SEQUENCE [LARGE SCALE GENOMIC DNA]</scope>
    <source>
        <strain evidence="13 14">CCTCC AB2014300</strain>
    </source>
</reference>
<keyword evidence="14" id="KW-1185">Reference proteome</keyword>
<organism evidence="13 14">
    <name type="scientific">Sinomonas halotolerans</name>
    <dbReference type="NCBI Taxonomy" id="1644133"/>
    <lineage>
        <taxon>Bacteria</taxon>
        <taxon>Bacillati</taxon>
        <taxon>Actinomycetota</taxon>
        <taxon>Actinomycetes</taxon>
        <taxon>Micrococcales</taxon>
        <taxon>Micrococcaceae</taxon>
        <taxon>Sinomonas</taxon>
    </lineage>
</organism>
<dbReference type="InterPro" id="IPR020476">
    <property type="entry name" value="Nudix_hydrolase"/>
</dbReference>
<dbReference type="RefSeq" id="WP_345883002.1">
    <property type="nucleotide sequence ID" value="NZ_JBDFRB010000002.1"/>
</dbReference>
<comment type="cofactor">
    <cofactor evidence="2">
        <name>Zn(2+)</name>
        <dbReference type="ChEBI" id="CHEBI:29105"/>
    </cofactor>
</comment>
<comment type="caution">
    <text evidence="13">The sequence shown here is derived from an EMBL/GenBank/DDBJ whole genome shotgun (WGS) entry which is preliminary data.</text>
</comment>
<feature type="domain" description="Nudix hydrolase" evidence="12">
    <location>
        <begin position="223"/>
        <end position="347"/>
    </location>
</feature>
<feature type="region of interest" description="Disordered" evidence="11">
    <location>
        <begin position="1"/>
        <end position="50"/>
    </location>
</feature>
<dbReference type="SUPFAM" id="SSF55811">
    <property type="entry name" value="Nudix"/>
    <property type="match status" value="1"/>
</dbReference>
<keyword evidence="8" id="KW-0520">NAD</keyword>
<dbReference type="Proteomes" id="UP001422074">
    <property type="component" value="Unassembled WGS sequence"/>
</dbReference>
<dbReference type="PANTHER" id="PTHR42904:SF6">
    <property type="entry name" value="NAD-CAPPED RNA HYDROLASE NUDT12"/>
    <property type="match status" value="1"/>
</dbReference>
<keyword evidence="7" id="KW-0460">Magnesium</keyword>
<evidence type="ECO:0000313" key="13">
    <source>
        <dbReference type="EMBL" id="MEN2743473.1"/>
    </source>
</evidence>
<dbReference type="InterPro" id="IPR015797">
    <property type="entry name" value="NUDIX_hydrolase-like_dom_sf"/>
</dbReference>
<dbReference type="GO" id="GO:0016787">
    <property type="term" value="F:hydrolase activity"/>
    <property type="evidence" value="ECO:0007669"/>
    <property type="project" value="UniProtKB-KW"/>
</dbReference>
<dbReference type="InterPro" id="IPR049734">
    <property type="entry name" value="NudC-like_C"/>
</dbReference>
<evidence type="ECO:0000256" key="1">
    <source>
        <dbReference type="ARBA" id="ARBA00001946"/>
    </source>
</evidence>
<dbReference type="CDD" id="cd03429">
    <property type="entry name" value="NUDIX_NADH_pyrophosphatase_Nudt13"/>
    <property type="match status" value="1"/>
</dbReference>
<evidence type="ECO:0000313" key="14">
    <source>
        <dbReference type="Proteomes" id="UP001422074"/>
    </source>
</evidence>
<dbReference type="Gene3D" id="3.90.79.10">
    <property type="entry name" value="Nucleoside Triphosphate Pyrophosphohydrolase"/>
    <property type="match status" value="1"/>
</dbReference>
<evidence type="ECO:0000256" key="6">
    <source>
        <dbReference type="ARBA" id="ARBA00022801"/>
    </source>
</evidence>
<comment type="similarity">
    <text evidence="3">Belongs to the Nudix hydrolase family. NudC subfamily.</text>
</comment>
<evidence type="ECO:0000256" key="10">
    <source>
        <dbReference type="RuleBase" id="RU003476"/>
    </source>
</evidence>
<dbReference type="Pfam" id="PF00293">
    <property type="entry name" value="NUDIX"/>
    <property type="match status" value="1"/>
</dbReference>
<dbReference type="PROSITE" id="PS51462">
    <property type="entry name" value="NUDIX"/>
    <property type="match status" value="1"/>
</dbReference>
<dbReference type="InterPro" id="IPR020084">
    <property type="entry name" value="NUDIX_hydrolase_CS"/>
</dbReference>
<dbReference type="InterPro" id="IPR015376">
    <property type="entry name" value="Znr_NADH_PPase"/>
</dbReference>
<dbReference type="PRINTS" id="PR00502">
    <property type="entry name" value="NUDIXFAMILY"/>
</dbReference>
<gene>
    <name evidence="13" type="primary">nudC</name>
    <name evidence="13" type="ORF">ABCQ75_02825</name>
</gene>
<evidence type="ECO:0000256" key="2">
    <source>
        <dbReference type="ARBA" id="ARBA00001947"/>
    </source>
</evidence>
<dbReference type="Pfam" id="PF09297">
    <property type="entry name" value="Zn_ribbon_NUD"/>
    <property type="match status" value="1"/>
</dbReference>
<evidence type="ECO:0000256" key="4">
    <source>
        <dbReference type="ARBA" id="ARBA00012381"/>
    </source>
</evidence>
<accession>A0ABU9X037</accession>
<proteinExistence type="inferred from homology"/>
<dbReference type="EMBL" id="JBDFRB010000002">
    <property type="protein sequence ID" value="MEN2743473.1"/>
    <property type="molecule type" value="Genomic_DNA"/>
</dbReference>